<feature type="domain" description="Integrase catalytic" evidence="6">
    <location>
        <begin position="302"/>
        <end position="471"/>
    </location>
</feature>
<dbReference type="Pfam" id="PF13961">
    <property type="entry name" value="DUF4219"/>
    <property type="match status" value="1"/>
</dbReference>
<evidence type="ECO:0000259" key="6">
    <source>
        <dbReference type="PROSITE" id="PS50994"/>
    </source>
</evidence>
<dbReference type="InterPro" id="IPR039537">
    <property type="entry name" value="Retrotran_Ty1/copia-like"/>
</dbReference>
<dbReference type="InterPro" id="IPR013103">
    <property type="entry name" value="RVT_2"/>
</dbReference>
<organism evidence="7 8">
    <name type="scientific">Gossypium anomalum</name>
    <dbReference type="NCBI Taxonomy" id="47600"/>
    <lineage>
        <taxon>Eukaryota</taxon>
        <taxon>Viridiplantae</taxon>
        <taxon>Streptophyta</taxon>
        <taxon>Embryophyta</taxon>
        <taxon>Tracheophyta</taxon>
        <taxon>Spermatophyta</taxon>
        <taxon>Magnoliopsida</taxon>
        <taxon>eudicotyledons</taxon>
        <taxon>Gunneridae</taxon>
        <taxon>Pentapetalae</taxon>
        <taxon>rosids</taxon>
        <taxon>malvids</taxon>
        <taxon>Malvales</taxon>
        <taxon>Malvaceae</taxon>
        <taxon>Malvoideae</taxon>
        <taxon>Gossypium</taxon>
    </lineage>
</organism>
<dbReference type="Pfam" id="PF13976">
    <property type="entry name" value="gag_pre-integrs"/>
    <property type="match status" value="1"/>
</dbReference>
<dbReference type="InterPro" id="IPR012337">
    <property type="entry name" value="RNaseH-like_sf"/>
</dbReference>
<dbReference type="InterPro" id="IPR036397">
    <property type="entry name" value="RNaseH_sf"/>
</dbReference>
<dbReference type="PROSITE" id="PS50994">
    <property type="entry name" value="INTEGRASE"/>
    <property type="match status" value="1"/>
</dbReference>
<dbReference type="InterPro" id="IPR025314">
    <property type="entry name" value="DUF4219"/>
</dbReference>
<evidence type="ECO:0000313" key="7">
    <source>
        <dbReference type="EMBL" id="KAG8499326.1"/>
    </source>
</evidence>
<dbReference type="EMBL" id="JAHUZN010000003">
    <property type="protein sequence ID" value="KAG8499326.1"/>
    <property type="molecule type" value="Genomic_DNA"/>
</dbReference>
<dbReference type="Gene3D" id="3.30.420.10">
    <property type="entry name" value="Ribonuclease H-like superfamily/Ribonuclease H"/>
    <property type="match status" value="1"/>
</dbReference>
<evidence type="ECO:0000256" key="2">
    <source>
        <dbReference type="ARBA" id="ARBA00022723"/>
    </source>
</evidence>
<dbReference type="InterPro" id="IPR054722">
    <property type="entry name" value="PolX-like_BBD"/>
</dbReference>
<proteinExistence type="predicted"/>
<dbReference type="Pfam" id="PF07727">
    <property type="entry name" value="RVT_2"/>
    <property type="match status" value="2"/>
</dbReference>
<feature type="region of interest" description="Disordered" evidence="5">
    <location>
        <begin position="136"/>
        <end position="176"/>
    </location>
</feature>
<reference evidence="7 8" key="1">
    <citation type="journal article" date="2021" name="bioRxiv">
        <title>The Gossypium anomalum genome as a resource for cotton improvement and evolutionary analysis of hybrid incompatibility.</title>
        <authorList>
            <person name="Grover C.E."/>
            <person name="Yuan D."/>
            <person name="Arick M.A."/>
            <person name="Miller E.R."/>
            <person name="Hu G."/>
            <person name="Peterson D.G."/>
            <person name="Wendel J.F."/>
            <person name="Udall J.A."/>
        </authorList>
    </citation>
    <scope>NUCLEOTIDE SEQUENCE [LARGE SCALE GENOMIC DNA]</scope>
    <source>
        <strain evidence="7">JFW-Udall</strain>
        <tissue evidence="7">Leaf</tissue>
    </source>
</reference>
<dbReference type="Pfam" id="PF00665">
    <property type="entry name" value="rve"/>
    <property type="match status" value="1"/>
</dbReference>
<keyword evidence="1" id="KW-0645">Protease</keyword>
<evidence type="ECO:0000256" key="5">
    <source>
        <dbReference type="SAM" id="MobiDB-lite"/>
    </source>
</evidence>
<keyword evidence="2" id="KW-0479">Metal-binding</keyword>
<evidence type="ECO:0000256" key="3">
    <source>
        <dbReference type="ARBA" id="ARBA00022750"/>
    </source>
</evidence>
<dbReference type="GO" id="GO:0015074">
    <property type="term" value="P:DNA integration"/>
    <property type="evidence" value="ECO:0007669"/>
    <property type="project" value="InterPro"/>
</dbReference>
<evidence type="ECO:0000256" key="1">
    <source>
        <dbReference type="ARBA" id="ARBA00022670"/>
    </source>
</evidence>
<dbReference type="SUPFAM" id="SSF53098">
    <property type="entry name" value="Ribonuclease H-like"/>
    <property type="match status" value="1"/>
</dbReference>
<keyword evidence="4" id="KW-0378">Hydrolase</keyword>
<keyword evidence="8" id="KW-1185">Reference proteome</keyword>
<evidence type="ECO:0000313" key="8">
    <source>
        <dbReference type="Proteomes" id="UP000701853"/>
    </source>
</evidence>
<comment type="caution">
    <text evidence="7">The sequence shown here is derived from an EMBL/GenBank/DDBJ whole genome shotgun (WGS) entry which is preliminary data.</text>
</comment>
<dbReference type="SUPFAM" id="SSF56672">
    <property type="entry name" value="DNA/RNA polymerases"/>
    <property type="match status" value="1"/>
</dbReference>
<dbReference type="Pfam" id="PF22936">
    <property type="entry name" value="Pol_BBD"/>
    <property type="match status" value="1"/>
</dbReference>
<dbReference type="InterPro" id="IPR025724">
    <property type="entry name" value="GAG-pre-integrase_dom"/>
</dbReference>
<dbReference type="PANTHER" id="PTHR42648">
    <property type="entry name" value="TRANSPOSASE, PUTATIVE-RELATED"/>
    <property type="match status" value="1"/>
</dbReference>
<feature type="compositionally biased region" description="Basic and acidic residues" evidence="5">
    <location>
        <begin position="166"/>
        <end position="176"/>
    </location>
</feature>
<keyword evidence="3" id="KW-0064">Aspartyl protease</keyword>
<accession>A0A8J6D8S3</accession>
<gene>
    <name evidence="7" type="ORF">CXB51_005873</name>
</gene>
<name>A0A8J6D8S3_9ROSI</name>
<dbReference type="InterPro" id="IPR043502">
    <property type="entry name" value="DNA/RNA_pol_sf"/>
</dbReference>
<dbReference type="AlphaFoldDB" id="A0A8J6D8S3"/>
<protein>
    <recommendedName>
        <fullName evidence="6">Integrase catalytic domain-containing protein</fullName>
    </recommendedName>
</protein>
<dbReference type="GO" id="GO:0006508">
    <property type="term" value="P:proteolysis"/>
    <property type="evidence" value="ECO:0007669"/>
    <property type="project" value="UniProtKB-KW"/>
</dbReference>
<evidence type="ECO:0000256" key="4">
    <source>
        <dbReference type="ARBA" id="ARBA00022801"/>
    </source>
</evidence>
<feature type="compositionally biased region" description="Basic and acidic residues" evidence="5">
    <location>
        <begin position="136"/>
        <end position="155"/>
    </location>
</feature>
<dbReference type="Proteomes" id="UP000701853">
    <property type="component" value="Chromosome 3"/>
</dbReference>
<dbReference type="GO" id="GO:0003676">
    <property type="term" value="F:nucleic acid binding"/>
    <property type="evidence" value="ECO:0007669"/>
    <property type="project" value="InterPro"/>
</dbReference>
<dbReference type="GO" id="GO:0046872">
    <property type="term" value="F:metal ion binding"/>
    <property type="evidence" value="ECO:0007669"/>
    <property type="project" value="UniProtKB-KW"/>
</dbReference>
<sequence>MSFSLPPPPVFAGENYNIWALKMKTYLQAHDLWNVVLNDTEPPPLRANLTIAQIRQHSENIAKKYKAMLCLQSGVLDVIFTRIMACDSSKVVEKVITTLPEKYESKISSLEDSRDLSTIPLIELINALYAQEQRRENRMEEHSEGAFQARSREISSSRSSYKGKKPWLEKKEKGKKDAAKKKFPACAHWKKTTHLEKYCWYRPDIQRRGYKSIFRELDTNFMSKVRIGNGELIEAKGKGKAVIGTKSGNKTISEVLYVLDIDQNLLSVGQLLEKGYSLIFEGKADESSLWHRRLGHVNYKSLGLLHKMSLVEDISYICGPMKTTSLNGNRYFAVFIDDCTRFCWVGFLKQMSDVANFFCKFKALVENQDSCKLKSLRSDNETEYVSQRFQKVCDDAGIQHQLTTIYTPQQNGVCERKNRTILDMARCLLFEAKMLNNFWAEAVNTSVYLLNKLPTNAVRGKTPFEAWFGQKPIVSHLKVFGCLCYALVPAEKRTKLEKRDVKFNEVSYWKWDGTNASLLEEDQNDLDLQHAEIEAEAEGDYNDVSVRGTRTLADIYERCTVTMVEPSCYDEAARESCWQEAMEVKLRMIHKNDTWELVDRPANRKVIGVKWVFRTKNNADGSLNKHKARLVVKGYSQQQGVDFFETFAPVARLDTIRLLFALAAQKQWKAPRAWYDRIDAYLSRLGFEKCISEPTLYVKKAEKETLLIVSLNVDDLLVTGCRSELIEDFKKQMQDVFEMTDVGLMTYFLGMEANQNKHGIFINQQAFALKVISKFSMSKCKSASTPVALEEKLSSTSEHDRVDEKRYRSLVGCLVYLTATRPDIMYSVSLLSRFMHCCNTAHFKAAKRVLRYVKGTLGYGVMLERAEELKLVGYSDSDWAGSVDDMTSTSGYFFTLGSGVFSWSLKKQ</sequence>
<dbReference type="OrthoDB" id="547913at2759"/>
<dbReference type="GO" id="GO:0004190">
    <property type="term" value="F:aspartic-type endopeptidase activity"/>
    <property type="evidence" value="ECO:0007669"/>
    <property type="project" value="UniProtKB-KW"/>
</dbReference>
<dbReference type="InterPro" id="IPR001584">
    <property type="entry name" value="Integrase_cat-core"/>
</dbReference>
<dbReference type="PANTHER" id="PTHR42648:SF18">
    <property type="entry name" value="RETROTRANSPOSON, UNCLASSIFIED-LIKE PROTEIN"/>
    <property type="match status" value="1"/>
</dbReference>